<comment type="caution">
    <text evidence="1">The sequence shown here is derived from an EMBL/GenBank/DDBJ whole genome shotgun (WGS) entry which is preliminary data.</text>
</comment>
<proteinExistence type="predicted"/>
<evidence type="ECO:0000313" key="2">
    <source>
        <dbReference type="Proteomes" id="UP001431784"/>
    </source>
</evidence>
<name>A0ABT5T8V4_9RHOB</name>
<reference evidence="1" key="1">
    <citation type="submission" date="2023-02" db="EMBL/GenBank/DDBJ databases">
        <title>Description of Roseinatronobacter alkalisoli sp. nov., an alkaliphilic bacerium isolated from soda soil.</title>
        <authorList>
            <person name="Wei W."/>
        </authorList>
    </citation>
    <scope>NUCLEOTIDE SEQUENCE</scope>
    <source>
        <strain evidence="1">HJB301</strain>
    </source>
</reference>
<protein>
    <submittedName>
        <fullName evidence="1">Uncharacterized protein</fullName>
    </submittedName>
</protein>
<evidence type="ECO:0000313" key="1">
    <source>
        <dbReference type="EMBL" id="MDD7970801.1"/>
    </source>
</evidence>
<keyword evidence="2" id="KW-1185">Reference proteome</keyword>
<organism evidence="1 2">
    <name type="scientific">Roseinatronobacter alkalisoli</name>
    <dbReference type="NCBI Taxonomy" id="3028235"/>
    <lineage>
        <taxon>Bacteria</taxon>
        <taxon>Pseudomonadati</taxon>
        <taxon>Pseudomonadota</taxon>
        <taxon>Alphaproteobacteria</taxon>
        <taxon>Rhodobacterales</taxon>
        <taxon>Paracoccaceae</taxon>
        <taxon>Roseinatronobacter</taxon>
    </lineage>
</organism>
<dbReference type="Proteomes" id="UP001431784">
    <property type="component" value="Unassembled WGS sequence"/>
</dbReference>
<accession>A0ABT5T8V4</accession>
<dbReference type="EMBL" id="JAQZSM010000004">
    <property type="protein sequence ID" value="MDD7970801.1"/>
    <property type="molecule type" value="Genomic_DNA"/>
</dbReference>
<dbReference type="RefSeq" id="WP_274351481.1">
    <property type="nucleotide sequence ID" value="NZ_JAQZSM010000004.1"/>
</dbReference>
<sequence length="51" mass="5479">MNTTHDRRIEDAVIKDVDRCVRLTRAGRGAGVLARTGTGIRLMLVGSVEAA</sequence>
<gene>
    <name evidence="1" type="ORF">PUT78_06795</name>
</gene>